<dbReference type="Proteomes" id="UP000541033">
    <property type="component" value="Unassembled WGS sequence"/>
</dbReference>
<dbReference type="EMBL" id="JAAMOX010000001">
    <property type="protein sequence ID" value="NIH53903.1"/>
    <property type="molecule type" value="Genomic_DNA"/>
</dbReference>
<dbReference type="RefSeq" id="WP_167149899.1">
    <property type="nucleotide sequence ID" value="NZ_JAAMOX010000001.1"/>
</dbReference>
<gene>
    <name evidence="3" type="ORF">FHX76_001771</name>
</gene>
<keyword evidence="2" id="KW-1133">Transmembrane helix</keyword>
<evidence type="ECO:0000256" key="2">
    <source>
        <dbReference type="SAM" id="Phobius"/>
    </source>
</evidence>
<feature type="transmembrane region" description="Helical" evidence="2">
    <location>
        <begin position="95"/>
        <end position="121"/>
    </location>
</feature>
<reference evidence="3 4" key="1">
    <citation type="submission" date="2020-02" db="EMBL/GenBank/DDBJ databases">
        <title>Sequencing the genomes of 1000 actinobacteria strains.</title>
        <authorList>
            <person name="Klenk H.-P."/>
        </authorList>
    </citation>
    <scope>NUCLEOTIDE SEQUENCE [LARGE SCALE GENOMIC DNA]</scope>
    <source>
        <strain evidence="3 4">DSM 27960</strain>
    </source>
</reference>
<comment type="caution">
    <text evidence="3">The sequence shown here is derived from an EMBL/GenBank/DDBJ whole genome shotgun (WGS) entry which is preliminary data.</text>
</comment>
<sequence length="143" mass="14700">MTTPLPEEPVVPADKPLGGPANGAAAPAVSDATVDPAAGANATSVPETTVQTVEEQVVLQRSVRYPRLMITGLVVGAVLGAIVTLFFPVSDDYTIWQVMGFIALVGATLGLALGAVLALILDKIVSRKRGTATAVRIITHDAD</sequence>
<evidence type="ECO:0000313" key="4">
    <source>
        <dbReference type="Proteomes" id="UP000541033"/>
    </source>
</evidence>
<accession>A0A7X5TU17</accession>
<feature type="region of interest" description="Disordered" evidence="1">
    <location>
        <begin position="1"/>
        <end position="27"/>
    </location>
</feature>
<feature type="compositionally biased region" description="Low complexity" evidence="1">
    <location>
        <begin position="16"/>
        <end position="27"/>
    </location>
</feature>
<organism evidence="3 4">
    <name type="scientific">Lysinibacter cavernae</name>
    <dbReference type="NCBI Taxonomy" id="1640652"/>
    <lineage>
        <taxon>Bacteria</taxon>
        <taxon>Bacillati</taxon>
        <taxon>Actinomycetota</taxon>
        <taxon>Actinomycetes</taxon>
        <taxon>Micrococcales</taxon>
        <taxon>Microbacteriaceae</taxon>
        <taxon>Lysinibacter</taxon>
    </lineage>
</organism>
<keyword evidence="2" id="KW-0472">Membrane</keyword>
<feature type="transmembrane region" description="Helical" evidence="2">
    <location>
        <begin position="68"/>
        <end position="89"/>
    </location>
</feature>
<dbReference type="AlphaFoldDB" id="A0A7X5TU17"/>
<dbReference type="InterPro" id="IPR036259">
    <property type="entry name" value="MFS_trans_sf"/>
</dbReference>
<evidence type="ECO:0000313" key="3">
    <source>
        <dbReference type="EMBL" id="NIH53903.1"/>
    </source>
</evidence>
<dbReference type="Gene3D" id="1.20.1250.20">
    <property type="entry name" value="MFS general substrate transporter like domains"/>
    <property type="match status" value="1"/>
</dbReference>
<protein>
    <submittedName>
        <fullName evidence="3">MFS family permease</fullName>
    </submittedName>
</protein>
<name>A0A7X5TU17_9MICO</name>
<keyword evidence="4" id="KW-1185">Reference proteome</keyword>
<dbReference type="SUPFAM" id="SSF103473">
    <property type="entry name" value="MFS general substrate transporter"/>
    <property type="match status" value="1"/>
</dbReference>
<keyword evidence="2" id="KW-0812">Transmembrane</keyword>
<evidence type="ECO:0000256" key="1">
    <source>
        <dbReference type="SAM" id="MobiDB-lite"/>
    </source>
</evidence>
<proteinExistence type="predicted"/>